<evidence type="ECO:0000313" key="16">
    <source>
        <dbReference type="Proteomes" id="UP000825434"/>
    </source>
</evidence>
<dbReference type="PANTHER" id="PTHR23090:SF9">
    <property type="entry name" value="GLUTAMINE-DEPENDENT NAD(+) SYNTHETASE"/>
    <property type="match status" value="1"/>
</dbReference>
<keyword evidence="5" id="KW-0433">Leucine-rich repeat</keyword>
<dbReference type="Pfam" id="PF02540">
    <property type="entry name" value="NAD_synthase"/>
    <property type="match status" value="1"/>
</dbReference>
<dbReference type="InterPro" id="IPR014729">
    <property type="entry name" value="Rossmann-like_a/b/a_fold"/>
</dbReference>
<dbReference type="SMART" id="SM00369">
    <property type="entry name" value="LRR_TYP"/>
    <property type="match status" value="3"/>
</dbReference>
<dbReference type="HAMAP" id="MF_02090">
    <property type="entry name" value="NadE_glutamine_dep"/>
    <property type="match status" value="1"/>
</dbReference>
<dbReference type="InterPro" id="IPR014445">
    <property type="entry name" value="Gln-dep_NAD_synthase"/>
</dbReference>
<evidence type="ECO:0000256" key="8">
    <source>
        <dbReference type="ARBA" id="ARBA00022840"/>
    </source>
</evidence>
<dbReference type="InterPro" id="IPR036526">
    <property type="entry name" value="C-N_Hydrolase_sf"/>
</dbReference>
<feature type="compositionally biased region" description="Polar residues" evidence="13">
    <location>
        <begin position="279"/>
        <end position="295"/>
    </location>
</feature>
<feature type="compositionally biased region" description="Polar residues" evidence="13">
    <location>
        <begin position="208"/>
        <end position="221"/>
    </location>
</feature>
<keyword evidence="7" id="KW-0547">Nucleotide-binding</keyword>
<evidence type="ECO:0000256" key="13">
    <source>
        <dbReference type="SAM" id="MobiDB-lite"/>
    </source>
</evidence>
<dbReference type="SUPFAM" id="SSF52058">
    <property type="entry name" value="L domain-like"/>
    <property type="match status" value="1"/>
</dbReference>
<keyword evidence="6" id="KW-0677">Repeat</keyword>
<keyword evidence="10" id="KW-0520">NAD</keyword>
<dbReference type="Gene3D" id="3.60.110.10">
    <property type="entry name" value="Carbon-nitrogen hydrolase"/>
    <property type="match status" value="1"/>
</dbReference>
<dbReference type="Gene3D" id="3.60.130.10">
    <property type="entry name" value="Clavaminate synthase-like"/>
    <property type="match status" value="1"/>
</dbReference>
<protein>
    <recommendedName>
        <fullName evidence="3">NAD(+) synthase (glutamine-hydrolyzing)</fullName>
        <ecNumber evidence="3">6.3.5.1</ecNumber>
    </recommendedName>
    <alternativeName>
        <fullName evidence="11">NAD(+) synthase [glutamine-hydrolyzing]</fullName>
    </alternativeName>
</protein>
<proteinExistence type="inferred from homology"/>
<dbReference type="SUPFAM" id="SSF56317">
    <property type="entry name" value="Carbon-nitrogen hydrolase"/>
    <property type="match status" value="1"/>
</dbReference>
<dbReference type="InterPro" id="IPR003010">
    <property type="entry name" value="C-N_Hydrolase"/>
</dbReference>
<keyword evidence="4" id="KW-0436">Ligase</keyword>
<dbReference type="Gene3D" id="3.40.50.620">
    <property type="entry name" value="HUPs"/>
    <property type="match status" value="1"/>
</dbReference>
<accession>A0ABX8ICQ6</accession>
<gene>
    <name evidence="15" type="ORF">CA3LBN_004051</name>
</gene>
<evidence type="ECO:0000256" key="10">
    <source>
        <dbReference type="ARBA" id="ARBA00023027"/>
    </source>
</evidence>
<evidence type="ECO:0000256" key="6">
    <source>
        <dbReference type="ARBA" id="ARBA00022737"/>
    </source>
</evidence>
<name>A0ABX8ICQ6_9ASCO</name>
<evidence type="ECO:0000256" key="1">
    <source>
        <dbReference type="ARBA" id="ARBA00005188"/>
    </source>
</evidence>
<dbReference type="EC" id="6.3.5.1" evidence="3"/>
<dbReference type="Pfam" id="PF13855">
    <property type="entry name" value="LRR_8"/>
    <property type="match status" value="1"/>
</dbReference>
<dbReference type="InterPro" id="IPR003819">
    <property type="entry name" value="TauD/TfdA-like"/>
</dbReference>
<evidence type="ECO:0000256" key="12">
    <source>
        <dbReference type="SAM" id="Coils"/>
    </source>
</evidence>
<dbReference type="Pfam" id="PF10428">
    <property type="entry name" value="SOG2"/>
    <property type="match status" value="2"/>
</dbReference>
<dbReference type="PROSITE" id="PS51450">
    <property type="entry name" value="LRR"/>
    <property type="match status" value="1"/>
</dbReference>
<feature type="domain" description="CN hydrolase" evidence="14">
    <location>
        <begin position="1097"/>
        <end position="1324"/>
    </location>
</feature>
<keyword evidence="12" id="KW-0175">Coiled coil</keyword>
<sequence length="1754" mass="195481">MNYLPHGDTPLTKKDSHLLEIRRVLLEQKESLTSRRSLSIKISSFPNSTTLSSVFLVLQEVLLELNSYIERLSLADNKMEQLPDELLNVCDDRLKVLDLHCNDLQEFPVMICTCFPRLEFLDVSSNRLKGLPPQVSLLADLRVLHLSNNNFSYLPPTLGELISLERLTVSGNPLVIPSQQTFQSLEKDTNRLKAYLLSNSVILEQNINQQVNKSKPTSLSAMRSRSVSDTRSKSSKASRRMGLIINKAKNPNSKDMLHKSDEPNDTSDYNHAKSHSDGQEAQSPMKVSSPSRTRSRQNTMIEINDMLQQPELSDTEYKSGAYFRRLSTLQEIPYGDAGKDLAKVDRLSEITKAPELSTNSSPKLPGLNRNLTTTGSSSIANETQGTGNLAGTEPSTLELTCILKIARKILFAFSEFHSSIKRLTGFCIDRKVAAKTISLLHNSKSDIDTLVENMENAEERKEENSDLFGAVAGCVQSFKHILSFLIENFAFFVARIDVCFVRMVYLTIFGAFNELQNAHKLLNPSVKHQSHKSQGITADIRAKLSVASQIPEFHGEGAKESQMNHSHLHMAESGLSIDEADDRLYDSIQVAVASAQVVFNELTKAINKSAVASTNNGPQVMNTTVASKFKDLTNTCMLLMEITKRLSAKLPSVRSTHALQSKKSFWDDINAFLKAIIQTFSSVKLIMKDAPILNEVRQSMANLTRATKELTILLEASSYSSFSDANQATSVAWNNSHTNLAHYGNSSAPVRTPLVATVGAAAAQAIMPGNDGQSSSFFPPMTGDPSATSSGTTMDHNYFTYTDLLNEEDFKLLHDAVLTYLVAVIPNQETLSPQSQYRLTQRFDESISNPENGNAGYGHGKEFRHDNSVLKKDGCSVKSQPQVQILGQGTFAADEPGNENGEDIVLTHPSHTTFHSDPLTPEQIQIEKRTRFYRWHIDSALYGLSPPKVTTLLGIKVPPATQTQTIDYDDGSGDRLEISQGATCFVSGNEAFERLSESEKEFALNSVVEYAPHPYIFISPAKATKDGLTMVSEGKETPLAELPEWEEAKVKKLPMVWTNPITKKHHLQVHGCCLYKIHTKQNGRVVSLGLEDARKKITGYGCLDHFDENDVFNNSWHIYGEILKHPSTSNIILDIGMPVLHKSNRYNCRMISYNGQILLIRPKLYLANNGNYREMRYFSPWLRPRHHEVFQLPECIKCITGQSEVPIGDCVIQTDDTRIGAETCEELFTPQSPHISMALDGVEIFTNSSGSHHELRKLDTRLELISEATKKCGGVYLYANQRGCDGDRLYYDGCACIIVNGKMVAQGSQFSLKDVEVVTATIDLDDVKAYRNQKSAALQSVASSTAYHSIPTHFKIASNTDVLNSEVRASGQLGIKYHAPEEEIALGPACWLWDYLRRSRTGGFFLPLSGGIDSCATAVIVHSMCRLVSSEIDDGNEQVLDDLRALIHDEGLNSVTPQEVAAKLFYTSFMGTSNSSLETRERARDLAHEIGSNHVDLNMDSLVSAVIKVFEVATGRRPIFKVFGGSQTENLALQNIQARLRMVLSYLFAQLLPWTKNRVGGLLVLGSANVDECLRGYLTKYDCSSADINPIGGISKTDLKKFISWASAKFSLPILHKFLEATPTAELEPITEDYVQSDEIDMGMSYLELSRFGKLRKVENCGPESMFVKLYHEWSQPPFNYSAATIADKVKRFWFFYAVNRHKMTTMTPSYHAEQYSPDDNRFDLRPFLINPRFPLASKNIDQLVKNIEKFEGN</sequence>
<reference evidence="15 16" key="1">
    <citation type="submission" date="2021-06" db="EMBL/GenBank/DDBJ databases">
        <title>Candida outbreak in Lebanon.</title>
        <authorList>
            <person name="Finianos M."/>
        </authorList>
    </citation>
    <scope>NUCLEOTIDE SEQUENCE [LARGE SCALE GENOMIC DNA]</scope>
    <source>
        <strain evidence="15">CA3LBN</strain>
    </source>
</reference>
<dbReference type="CDD" id="cd07570">
    <property type="entry name" value="GAT_Gln-NAD-synth"/>
    <property type="match status" value="1"/>
</dbReference>
<dbReference type="Proteomes" id="UP000825434">
    <property type="component" value="Chromosome 5"/>
</dbReference>
<dbReference type="InterPro" id="IPR042098">
    <property type="entry name" value="TauD-like_sf"/>
</dbReference>
<evidence type="ECO:0000256" key="7">
    <source>
        <dbReference type="ARBA" id="ARBA00022741"/>
    </source>
</evidence>
<evidence type="ECO:0000256" key="9">
    <source>
        <dbReference type="ARBA" id="ARBA00023002"/>
    </source>
</evidence>
<dbReference type="PANTHER" id="PTHR23090">
    <property type="entry name" value="NH 3 /GLUTAMINE-DEPENDENT NAD + SYNTHETASE"/>
    <property type="match status" value="1"/>
</dbReference>
<organism evidence="15 16">
    <name type="scientific">Candidozyma haemuli</name>
    <dbReference type="NCBI Taxonomy" id="45357"/>
    <lineage>
        <taxon>Eukaryota</taxon>
        <taxon>Fungi</taxon>
        <taxon>Dikarya</taxon>
        <taxon>Ascomycota</taxon>
        <taxon>Saccharomycotina</taxon>
        <taxon>Pichiomycetes</taxon>
        <taxon>Metschnikowiaceae</taxon>
        <taxon>Candidozyma</taxon>
    </lineage>
</organism>
<keyword evidence="16" id="KW-1185">Reference proteome</keyword>
<evidence type="ECO:0000259" key="14">
    <source>
        <dbReference type="PROSITE" id="PS50263"/>
    </source>
</evidence>
<dbReference type="InterPro" id="IPR003694">
    <property type="entry name" value="NAD_synthase"/>
</dbReference>
<dbReference type="InterPro" id="IPR022310">
    <property type="entry name" value="NAD/GMP_synthase"/>
</dbReference>
<dbReference type="Pfam" id="PF02668">
    <property type="entry name" value="TauD"/>
    <property type="match status" value="1"/>
</dbReference>
<dbReference type="NCBIfam" id="TIGR00552">
    <property type="entry name" value="nadE"/>
    <property type="match status" value="1"/>
</dbReference>
<feature type="coiled-coil region" evidence="12">
    <location>
        <begin position="440"/>
        <end position="467"/>
    </location>
</feature>
<dbReference type="Gene3D" id="3.80.10.10">
    <property type="entry name" value="Ribonuclease Inhibitor"/>
    <property type="match status" value="1"/>
</dbReference>
<dbReference type="SUPFAM" id="SSF52402">
    <property type="entry name" value="Adenine nucleotide alpha hydrolases-like"/>
    <property type="match status" value="1"/>
</dbReference>
<dbReference type="SUPFAM" id="SSF51197">
    <property type="entry name" value="Clavaminate synthase-like"/>
    <property type="match status" value="1"/>
</dbReference>
<keyword evidence="9" id="KW-0560">Oxidoreductase</keyword>
<dbReference type="PROSITE" id="PS50263">
    <property type="entry name" value="CN_HYDROLASE"/>
    <property type="match status" value="1"/>
</dbReference>
<evidence type="ECO:0000313" key="15">
    <source>
        <dbReference type="EMBL" id="QWU89703.1"/>
    </source>
</evidence>
<evidence type="ECO:0000256" key="5">
    <source>
        <dbReference type="ARBA" id="ARBA00022614"/>
    </source>
</evidence>
<evidence type="ECO:0000256" key="4">
    <source>
        <dbReference type="ARBA" id="ARBA00022598"/>
    </source>
</evidence>
<dbReference type="CDD" id="cd00553">
    <property type="entry name" value="NAD_synthase"/>
    <property type="match status" value="1"/>
</dbReference>
<evidence type="ECO:0000256" key="2">
    <source>
        <dbReference type="ARBA" id="ARBA00007145"/>
    </source>
</evidence>
<feature type="compositionally biased region" description="Basic and acidic residues" evidence="13">
    <location>
        <begin position="255"/>
        <end position="278"/>
    </location>
</feature>
<dbReference type="Pfam" id="PF00795">
    <property type="entry name" value="CN_hydrolase"/>
    <property type="match status" value="1"/>
</dbReference>
<evidence type="ECO:0000256" key="11">
    <source>
        <dbReference type="ARBA" id="ARBA00030681"/>
    </source>
</evidence>
<keyword evidence="8" id="KW-0067">ATP-binding</keyword>
<dbReference type="InterPro" id="IPR019487">
    <property type="entry name" value="RAM_signalling_pathway_SOG2"/>
</dbReference>
<dbReference type="InterPro" id="IPR003591">
    <property type="entry name" value="Leu-rich_rpt_typical-subtyp"/>
</dbReference>
<feature type="region of interest" description="Disordered" evidence="13">
    <location>
        <begin position="208"/>
        <end position="295"/>
    </location>
</feature>
<comment type="similarity">
    <text evidence="2">In the C-terminal section; belongs to the NAD synthetase family.</text>
</comment>
<dbReference type="EMBL" id="CP076665">
    <property type="protein sequence ID" value="QWU89703.1"/>
    <property type="molecule type" value="Genomic_DNA"/>
</dbReference>
<comment type="pathway">
    <text evidence="1">Cofactor biosynthesis; NAD(+) biosynthesis; NAD(+) from deamido-NAD(+) (L-Gln route): step 1/1.</text>
</comment>
<dbReference type="InterPro" id="IPR032675">
    <property type="entry name" value="LRR_dom_sf"/>
</dbReference>
<evidence type="ECO:0000256" key="3">
    <source>
        <dbReference type="ARBA" id="ARBA00012743"/>
    </source>
</evidence>
<dbReference type="InterPro" id="IPR001611">
    <property type="entry name" value="Leu-rich_rpt"/>
</dbReference>